<feature type="domain" description="PLAT" evidence="12">
    <location>
        <begin position="1821"/>
        <end position="1936"/>
    </location>
</feature>
<dbReference type="InterPro" id="IPR013122">
    <property type="entry name" value="PKD1_2_channel"/>
</dbReference>
<feature type="transmembrane region" description="Helical" evidence="10">
    <location>
        <begin position="2644"/>
        <end position="2673"/>
    </location>
</feature>
<dbReference type="Proteomes" id="UP001652625">
    <property type="component" value="Chromosome 08"/>
</dbReference>
<organism evidence="14 15">
    <name type="scientific">Hydra vulgaris</name>
    <name type="common">Hydra</name>
    <name type="synonym">Hydra attenuata</name>
    <dbReference type="NCBI Taxonomy" id="6087"/>
    <lineage>
        <taxon>Eukaryota</taxon>
        <taxon>Metazoa</taxon>
        <taxon>Cnidaria</taxon>
        <taxon>Hydrozoa</taxon>
        <taxon>Hydroidolina</taxon>
        <taxon>Anthoathecata</taxon>
        <taxon>Aplanulata</taxon>
        <taxon>Hydridae</taxon>
        <taxon>Hydra</taxon>
    </lineage>
</organism>
<dbReference type="InterPro" id="IPR000203">
    <property type="entry name" value="GPS"/>
</dbReference>
<feature type="domain" description="GAIN-B" evidence="13">
    <location>
        <begin position="1616"/>
        <end position="1765"/>
    </location>
</feature>
<feature type="transmembrane region" description="Helical" evidence="10">
    <location>
        <begin position="2607"/>
        <end position="2624"/>
    </location>
</feature>
<evidence type="ECO:0000256" key="5">
    <source>
        <dbReference type="ARBA" id="ARBA00022989"/>
    </source>
</evidence>
<dbReference type="PANTHER" id="PTHR10877:SF150">
    <property type="entry name" value="REJ DOMAIN-CONTAINING PROTEIN"/>
    <property type="match status" value="1"/>
</dbReference>
<dbReference type="InterPro" id="IPR002859">
    <property type="entry name" value="PKD/REJ-like"/>
</dbReference>
<accession>A0ABM4CEY1</accession>
<evidence type="ECO:0000256" key="9">
    <source>
        <dbReference type="SAM" id="MobiDB-lite"/>
    </source>
</evidence>
<evidence type="ECO:0000259" key="12">
    <source>
        <dbReference type="PROSITE" id="PS50095"/>
    </source>
</evidence>
<dbReference type="PROSITE" id="PS51257">
    <property type="entry name" value="PROKAR_LIPOPROTEIN"/>
    <property type="match status" value="1"/>
</dbReference>
<feature type="transmembrane region" description="Helical" evidence="10">
    <location>
        <begin position="2550"/>
        <end position="2575"/>
    </location>
</feature>
<dbReference type="SMART" id="SM00303">
    <property type="entry name" value="GPS"/>
    <property type="match status" value="1"/>
</dbReference>
<feature type="chain" id="PRO_5046371738" evidence="11">
    <location>
        <begin position="16"/>
        <end position="3098"/>
    </location>
</feature>
<evidence type="ECO:0000256" key="8">
    <source>
        <dbReference type="PROSITE-ProRule" id="PRU00152"/>
    </source>
</evidence>
<feature type="transmembrane region" description="Helical" evidence="10">
    <location>
        <begin position="1775"/>
        <end position="1796"/>
    </location>
</feature>
<name>A0ABM4CEY1_HYDVU</name>
<comment type="similarity">
    <text evidence="2">Belongs to the polycystin family.</text>
</comment>
<evidence type="ECO:0000256" key="1">
    <source>
        <dbReference type="ARBA" id="ARBA00004141"/>
    </source>
</evidence>
<comment type="subcellular location">
    <subcellularLocation>
        <location evidence="1">Membrane</location>
        <topology evidence="1">Multi-pass membrane protein</topology>
    </subcellularLocation>
</comment>
<evidence type="ECO:0000256" key="2">
    <source>
        <dbReference type="ARBA" id="ARBA00007200"/>
    </source>
</evidence>
<keyword evidence="7" id="KW-1015">Disulfide bond</keyword>
<gene>
    <name evidence="15" type="primary">LOC100199090</name>
</gene>
<dbReference type="InterPro" id="IPR036392">
    <property type="entry name" value="PLAT/LH2_dom_sf"/>
</dbReference>
<feature type="compositionally biased region" description="Polar residues" evidence="9">
    <location>
        <begin position="2964"/>
        <end position="2974"/>
    </location>
</feature>
<dbReference type="Pfam" id="PF08016">
    <property type="entry name" value="PKD_channel"/>
    <property type="match status" value="1"/>
</dbReference>
<keyword evidence="14" id="KW-1185">Reference proteome</keyword>
<comment type="caution">
    <text evidence="8">Lacks conserved residue(s) required for the propagation of feature annotation.</text>
</comment>
<dbReference type="RefSeq" id="XP_065660246.1">
    <property type="nucleotide sequence ID" value="XM_065804174.1"/>
</dbReference>
<dbReference type="InterPro" id="IPR051223">
    <property type="entry name" value="Polycystin"/>
</dbReference>
<feature type="transmembrane region" description="Helical" evidence="10">
    <location>
        <begin position="2708"/>
        <end position="2730"/>
    </location>
</feature>
<feature type="transmembrane region" description="Helical" evidence="10">
    <location>
        <begin position="2113"/>
        <end position="2140"/>
    </location>
</feature>
<feature type="signal peptide" evidence="11">
    <location>
        <begin position="1"/>
        <end position="15"/>
    </location>
</feature>
<reference evidence="15" key="1">
    <citation type="submission" date="2025-08" db="UniProtKB">
        <authorList>
            <consortium name="RefSeq"/>
        </authorList>
    </citation>
    <scope>IDENTIFICATION</scope>
</reference>
<keyword evidence="6 10" id="KW-0472">Membrane</keyword>
<evidence type="ECO:0000313" key="14">
    <source>
        <dbReference type="Proteomes" id="UP001652625"/>
    </source>
</evidence>
<proteinExistence type="inferred from homology"/>
<dbReference type="Pfam" id="PF20519">
    <property type="entry name" value="Polycystin_dom"/>
    <property type="match status" value="1"/>
</dbReference>
<evidence type="ECO:0000256" key="10">
    <source>
        <dbReference type="SAM" id="Phobius"/>
    </source>
</evidence>
<feature type="transmembrane region" description="Helical" evidence="10">
    <location>
        <begin position="2241"/>
        <end position="2263"/>
    </location>
</feature>
<feature type="transmembrane region" description="Helical" evidence="10">
    <location>
        <begin position="2520"/>
        <end position="2538"/>
    </location>
</feature>
<dbReference type="Pfam" id="PF01477">
    <property type="entry name" value="PLAT"/>
    <property type="match status" value="1"/>
</dbReference>
<dbReference type="PROSITE" id="PS50221">
    <property type="entry name" value="GAIN_B"/>
    <property type="match status" value="1"/>
</dbReference>
<evidence type="ECO:0000256" key="7">
    <source>
        <dbReference type="ARBA" id="ARBA00023157"/>
    </source>
</evidence>
<dbReference type="SUPFAM" id="SSF81665">
    <property type="entry name" value="Calcium ATPase, transmembrane domain M"/>
    <property type="match status" value="1"/>
</dbReference>
<dbReference type="Pfam" id="PF01825">
    <property type="entry name" value="GPS"/>
    <property type="match status" value="1"/>
</dbReference>
<evidence type="ECO:0000256" key="11">
    <source>
        <dbReference type="SAM" id="SignalP"/>
    </source>
</evidence>
<evidence type="ECO:0000313" key="15">
    <source>
        <dbReference type="RefSeq" id="XP_065660246.1"/>
    </source>
</evidence>
<dbReference type="GeneID" id="100199090"/>
<evidence type="ECO:0000256" key="3">
    <source>
        <dbReference type="ARBA" id="ARBA00022692"/>
    </source>
</evidence>
<keyword evidence="5 10" id="KW-1133">Transmembrane helix</keyword>
<feature type="transmembrane region" description="Helical" evidence="10">
    <location>
        <begin position="2020"/>
        <end position="2043"/>
    </location>
</feature>
<dbReference type="InterPro" id="IPR057244">
    <property type="entry name" value="GAIN_B"/>
</dbReference>
<dbReference type="PANTHER" id="PTHR10877">
    <property type="entry name" value="POLYCYSTIN FAMILY MEMBER"/>
    <property type="match status" value="1"/>
</dbReference>
<keyword evidence="3 10" id="KW-0812">Transmembrane</keyword>
<feature type="transmembrane region" description="Helical" evidence="10">
    <location>
        <begin position="2679"/>
        <end position="2696"/>
    </location>
</feature>
<keyword evidence="4 11" id="KW-0732">Signal</keyword>
<evidence type="ECO:0000259" key="13">
    <source>
        <dbReference type="PROSITE" id="PS50221"/>
    </source>
</evidence>
<dbReference type="Pfam" id="PF02010">
    <property type="entry name" value="REJ"/>
    <property type="match status" value="1"/>
</dbReference>
<feature type="transmembrane region" description="Helical" evidence="10">
    <location>
        <begin position="1982"/>
        <end position="2000"/>
    </location>
</feature>
<dbReference type="InterPro" id="IPR001024">
    <property type="entry name" value="PLAT/LH2_dom"/>
</dbReference>
<dbReference type="PROSITE" id="PS50095">
    <property type="entry name" value="PLAT"/>
    <property type="match status" value="1"/>
</dbReference>
<dbReference type="InterPro" id="IPR023298">
    <property type="entry name" value="ATPase_P-typ_TM_dom_sf"/>
</dbReference>
<evidence type="ECO:0000256" key="4">
    <source>
        <dbReference type="ARBA" id="ARBA00022729"/>
    </source>
</evidence>
<feature type="compositionally biased region" description="Basic and acidic residues" evidence="9">
    <location>
        <begin position="2952"/>
        <end position="2963"/>
    </location>
</feature>
<dbReference type="Gene3D" id="2.60.60.20">
    <property type="entry name" value="PLAT/LH2 domain"/>
    <property type="match status" value="1"/>
</dbReference>
<dbReference type="SUPFAM" id="SSF49723">
    <property type="entry name" value="Lipase/lipooxygenase domain (PLAT/LH2 domain)"/>
    <property type="match status" value="1"/>
</dbReference>
<dbReference type="InterPro" id="IPR046791">
    <property type="entry name" value="Polycystin_dom"/>
</dbReference>
<sequence length="3098" mass="353379">MKNALLLLMYHLVSQNTIVSSGCINDSSTDFQLTATGYFVKDILACVYVCNSFTPPGVFSYSFFLEGELCFCRNASLPLLETSKFESPCVRSTCFNNSNDSNCFLSSYEVLLLSSGIVEWNITYNPAIALVDDKVQIQTNILTAEPSSAYMRPLPNDLLSDIQTVNGMTVNALFYLPGLHKWSEIIGNNFTKPYTITSWIQINENVGGIHIIPITVSTIDFCYLIITQGTNISVTLSLPTTQNLNFSADIIRLVYGMNLSLLHTTSTLTCILSDGFVLNEFLSSGRFTKLKLNVFSKGYLHVAILRPLCKNTRDICPSEINCTSACFRKRLLEAQTLNSSLTITAMVAYHFIFLVNDTGIIEIPIQNTNNDVLEDDMIWISGNVTLFCNKYEGKAEQNFGKMVAQTVTFLANTISSNEFFISLFISKPFEYLIKTPLNYGISNFSVYAYNNIPSFQQLNFSINKQIPAMNLKFDYMNPCPSFVAGYKLNSWITFKAVVDNGTDLSYVFNIPKLNYTSPINSGQVDFKTFSLGDFTVYLTAANKLSSLNTSIKISVLSGINSLILFVEKNLLQDHTFILNVTVYNGSNVNLTIDFGDGTPQMHIKNVDANDAKGFTYTALHRYSDCKKFTITAFAANSFAYGLKISNALLSNSTNVTVFCSMSPLNVKAIPIIPVNGHVLLSVNKSLKLNIHQYRGSYLLYSIDWGDGSFTFNNQTMNFNPISFLAHHIYTKESKYNISVTSRSYFQTLSYLFSVQVKNCSAPEVSFYYGTLSNPMAVIWSVGVDLTAYVENINPLCKQEDYSFQWNLTSYSEKSITNQDVVTIVTQSQQRVIFRIMKRSLDIGLYVFTMIFNYGGYVNAYAAYLNVMLSPLYVNIENGFLNSIAYKIINENNSFYQNFTLSAMSSYDPDDSTIGVQNITFEWKCKIAANFSYALEVMENFKLLNLTYQSNTCFSPTWISIPFFSPYISYNTQQFLEGISYHFEVCGTKFAGTDVDLNKINKTSCFTQELFFVSKDLPTVTVTCISNCNTKLNFKERVVYSFDCKNCGARRLMAEWSITDETNDIPSEITKFLNATSTGFYNPSIVINKDILLESKHYTFRLMVGFADSLKRVKFEFTKSTCSLPTPGFCNINPTEGYALETKFILVCYDWSDSDGFLSYRFYYDNGLSQNMNMSSTTTINYPLLNGGSVYQPSLVNFILGPGKESLDYQIRILIKVNGKYEAYAEYTNLFVKVRPKDKQLDIAELLNGISLNDTQTIGNLVQAVSSATNKMSASITNNTPIVDNFTGIVDIDALNQQKQKLFILQNIRTQMIDLLNNIPINDLNSFKLVADALHLTSQYPLELVSQTQSKASSTILKMSEVFTKKNLKGFGADNFDTMSQSYVKSISNLFLAFNNNTDTCLQNSTVQTTLNPKHSDFVATNLLKSLESYFNAVQFYKVSGENSTIGQTSQFTFDLVKSLSSDLSNISIGSFDANNNEHGFILPNSTDLFNDSIQNTQIAVNNLRMKNMVYTWDTNWSQNILSETQSLSFSDVDGLPIEVTNSSQPINIAIKNIPEKMIGNKILLSMPSETYLVKLPLKSGCNMLLKFFFKNDPNSLTNLVVYIQYGKVATKHDYDIMLNISAKQGIIMTKNSLPVNTTFSEVLQRNQDVHILDDGTLLLWNFMNSTYAVLNKNELHLLLSYYGPIPAKQLDLNLYTFDETESSGAFEYEIKSFCVECSYWNKDANRWMSDGCELDVPNTSFFVTKCKCTHLTAFGGLFVAPNPLRAPTFLLLKNGYALTVTVAIVLLMWLIGLVFIRRMDKKDVSKVGVCPLLDNRDGDKYMYQIIVNTGNRKNAGTKSNIFFTVTGDANDSGVRRLKDSVRECFQRSACDIFIMTTEKSLGDLDFIRLWHDNSGGSWYLDNIVIKDIQTQKQFLFIGHHWIAVDHGSCMLDCVIPVASEEDQKCFNYIFTKKAKGYLSDEHLWFSIFARPPKSSFTRCQRLSVAVSLLMTSMMVSTMYYGKIDYGTSNENKSVFSISKIQIFVVLICTCIKIPLHLLLVNFFRSIKPFSNTVHTKKISLLNKETLAEDGSSISLDLINNKTSSNQLSSISNIVIDEEKTLKKTNQKKTLPHWCLYIAWFFCVGNILVSGAYVLLMGMQFGNTKSLNWLASITIDLVKEIFLTDPIKIFILAIFVAAVYKKVNEEECEVEKQGIMLAQDESWLYKPKDEPTIFDQECIEIQPLDSNKLIEMRELRFKQLKMHAVITEICFYIFYAVLVMFIGYTTRETIFFHQTNNLEQLFNMKSVAVQPKDNYKIFNQIKSSKDFWLWIERFFLPQVFPEPWYKLDGFYANTNKNDFPGKLFLNDLCSKIVNGIRIRQIRVQSNSCKKDKSIVSFFKMDCLSSYISSLEETRDFNFNWSLPIKYKSAINPSTMPWRYQTWKVLDGYPFAANLDTYNGGGYVIEIFPKWKNTVILEHAKMLGWIDRQTRAIIIEFALFNAATNYFTMITMVLEFPASGGVVPNFSVLTFKLFASATGSKAMFISHILFIIFTIAFTIRECRIFYRTGCKYFLEFWNIVEVGLIVFPLIAVGFFFYKDYLAKLLLKRLPAKKPQAFINFQFASYWDLTYVYIVSLIVFFVTLKFIKIMRFNQRISMLSSTLKVAWYPLTMFGIIFFIIMCSAVSTSSIVFGSLLDGYQTNYKAVASIISLLLGKFSYSQFEKVNSVLGPVFFFGFNIFVIWIVMNMFITILNDAFAEVCADLRSQSNDYEIVDFIWDYFKELLGWSPLRKRELIVENLIQANIAEPSGNNGILITSRRKSRFSRVATEFIEGVDAQLGINKRRYTVQNEDHISLSSRKKSRLTWFTNELDKEWLGRSSLNKREHILANGNHRGSVSNPNDYMFFISRRKSRFSRISNEFYREWLGHSSLDKKELANQSQRGSVSGGNDYMFFTSRRKSRFGRISDEFNEEDSYLEKKDHREKNQYQKGSQSNGNDFISRRKSSQFTTQFNQELLRLRSLKLKELRKRKLSYNLRRQSNLSNVTSEGKQEYEKFYNATVSENQIDNRVLELSKYDYLFEEEIDIDNHYTNESLDKLISFIKVYEANLEQKKNNFEKEPIN</sequence>
<feature type="region of interest" description="Disordered" evidence="9">
    <location>
        <begin position="2950"/>
        <end position="2976"/>
    </location>
</feature>
<protein>
    <submittedName>
        <fullName evidence="15">Uncharacterized protein LOC100199090 isoform X6</fullName>
    </submittedName>
</protein>
<evidence type="ECO:0000256" key="6">
    <source>
        <dbReference type="ARBA" id="ARBA00023136"/>
    </source>
</evidence>
<dbReference type="SMART" id="SM00308">
    <property type="entry name" value="LH2"/>
    <property type="match status" value="1"/>
</dbReference>